<sequence>MHRYNWIRPHQFNGGLAPAQAEEKINVVSKISRPLHRFTQ</sequence>
<name>A0A3G7U367_9PSED</name>
<evidence type="ECO:0000313" key="1">
    <source>
        <dbReference type="EMBL" id="AZE52999.1"/>
    </source>
</evidence>
<proteinExistence type="predicted"/>
<dbReference type="AlphaFoldDB" id="A0A3G7U367"/>
<dbReference type="Proteomes" id="UP000268696">
    <property type="component" value="Chromosome"/>
</dbReference>
<dbReference type="EMBL" id="CP027754">
    <property type="protein sequence ID" value="AZE52999.1"/>
    <property type="molecule type" value="Genomic_DNA"/>
</dbReference>
<protein>
    <submittedName>
        <fullName evidence="1">Transposase InsO for insertion sequence element IS911</fullName>
    </submittedName>
</protein>
<organism evidence="1 2">
    <name type="scientific">Pseudomonas synxantha</name>
    <dbReference type="NCBI Taxonomy" id="47883"/>
    <lineage>
        <taxon>Bacteria</taxon>
        <taxon>Pseudomonadati</taxon>
        <taxon>Pseudomonadota</taxon>
        <taxon>Gammaproteobacteria</taxon>
        <taxon>Pseudomonadales</taxon>
        <taxon>Pseudomonadaceae</taxon>
        <taxon>Pseudomonas</taxon>
    </lineage>
</organism>
<gene>
    <name evidence="1" type="ORF">C4K03_0826</name>
</gene>
<accession>A0A3G7U367</accession>
<reference evidence="1 2" key="1">
    <citation type="submission" date="2018-03" db="EMBL/GenBank/DDBJ databases">
        <title>Diversity of phytobeneficial traits revealed by whole-genome analysis of worldwide-isolated phenazine-producing Pseudomonas spp.</title>
        <authorList>
            <person name="Biessy A."/>
            <person name="Novinscak A."/>
            <person name="Blom J."/>
            <person name="Leger G."/>
            <person name="Thomashow L.S."/>
            <person name="Cazorla F.M."/>
            <person name="Josic D."/>
            <person name="Filion M."/>
        </authorList>
    </citation>
    <scope>NUCLEOTIDE SEQUENCE [LARGE SCALE GENOMIC DNA]</scope>
    <source>
        <strain evidence="1 2">30B</strain>
    </source>
</reference>
<evidence type="ECO:0000313" key="2">
    <source>
        <dbReference type="Proteomes" id="UP000268696"/>
    </source>
</evidence>